<dbReference type="OrthoDB" id="5732271at2759"/>
<feature type="region of interest" description="Disordered" evidence="1">
    <location>
        <begin position="138"/>
        <end position="182"/>
    </location>
</feature>
<proteinExistence type="predicted"/>
<comment type="caution">
    <text evidence="2">The sequence shown here is derived from an EMBL/GenBank/DDBJ whole genome shotgun (WGS) entry which is preliminary data.</text>
</comment>
<feature type="region of interest" description="Disordered" evidence="1">
    <location>
        <begin position="1"/>
        <end position="43"/>
    </location>
</feature>
<feature type="compositionally biased region" description="Low complexity" evidence="1">
    <location>
        <begin position="266"/>
        <end position="281"/>
    </location>
</feature>
<gene>
    <name evidence="2" type="ORF">AYI70_g11829</name>
</gene>
<sequence>MNFSYWSRGNDNDTAVETQPAVPSDTTRVSGASSGVSSDAENHTFDQNGEVQAADHQPQQTQQQQQHQGAFSLLRFLAPFSSVPAASNNNSGAIYNFNSRNESRNINSSNRSGSESLSQANRNASEILAPSLNPTFSFSASSSTHSRANSSGRSSTSLPNVKNISSGTSNRNSSEISSKAAGNTALDCSKIDEAVVSTTATSAETSPVDPHVAGEPRRTGGSSIGSFNTSAHEHFDAPRSTRSTTVNIDSGNGIGNISQHQNSRGSNAPPSAQPAAAALASRLFPNFHQKGSSAPSHQPATAPKRNLPSAYTSFSDTGSGAADCYLLNTLSSSTDLPLSIATNAATKTSTGTQPQPQHQSRSRSQLLSQRQPPMHAAADENANASANANAAAASRGNEGPTTFHNHDIDEASGYQANSLHASNDQFPIISDISWSQIIRRINYN</sequence>
<feature type="compositionally biased region" description="Low complexity" evidence="1">
    <location>
        <begin position="379"/>
        <end position="393"/>
    </location>
</feature>
<feature type="compositionally biased region" description="Low complexity" evidence="1">
    <location>
        <begin position="353"/>
        <end position="373"/>
    </location>
</feature>
<feature type="compositionally biased region" description="Low complexity" evidence="1">
    <location>
        <begin position="138"/>
        <end position="158"/>
    </location>
</feature>
<feature type="region of interest" description="Disordered" evidence="1">
    <location>
        <begin position="198"/>
        <end position="311"/>
    </location>
</feature>
<dbReference type="EMBL" id="LSSN01005905">
    <property type="protein sequence ID" value="OMJ08011.1"/>
    <property type="molecule type" value="Genomic_DNA"/>
</dbReference>
<dbReference type="AlphaFoldDB" id="A0A1R1X059"/>
<feature type="region of interest" description="Disordered" evidence="1">
    <location>
        <begin position="101"/>
        <end position="121"/>
    </location>
</feature>
<evidence type="ECO:0000256" key="1">
    <source>
        <dbReference type="SAM" id="MobiDB-lite"/>
    </source>
</evidence>
<feature type="compositionally biased region" description="Polar residues" evidence="1">
    <location>
        <begin position="159"/>
        <end position="181"/>
    </location>
</feature>
<feature type="region of interest" description="Disordered" evidence="1">
    <location>
        <begin position="346"/>
        <end position="408"/>
    </location>
</feature>
<protein>
    <submittedName>
        <fullName evidence="2">Uncharacterized protein</fullName>
    </submittedName>
</protein>
<dbReference type="Proteomes" id="UP000187283">
    <property type="component" value="Unassembled WGS sequence"/>
</dbReference>
<reference evidence="2 3" key="1">
    <citation type="submission" date="2017-01" db="EMBL/GenBank/DDBJ databases">
        <authorList>
            <person name="Mah S.A."/>
            <person name="Swanson W.J."/>
            <person name="Moy G.W."/>
            <person name="Vacquier V.D."/>
        </authorList>
    </citation>
    <scope>NUCLEOTIDE SEQUENCE [LARGE SCALE GENOMIC DNA]</scope>
    <source>
        <strain evidence="2 3">GSMNP</strain>
    </source>
</reference>
<feature type="compositionally biased region" description="Polar residues" evidence="1">
    <location>
        <begin position="220"/>
        <end position="230"/>
    </location>
</feature>
<feature type="compositionally biased region" description="Polar residues" evidence="1">
    <location>
        <begin position="289"/>
        <end position="299"/>
    </location>
</feature>
<organism evidence="2 3">
    <name type="scientific">Smittium culicis</name>
    <dbReference type="NCBI Taxonomy" id="133412"/>
    <lineage>
        <taxon>Eukaryota</taxon>
        <taxon>Fungi</taxon>
        <taxon>Fungi incertae sedis</taxon>
        <taxon>Zoopagomycota</taxon>
        <taxon>Kickxellomycotina</taxon>
        <taxon>Harpellomycetes</taxon>
        <taxon>Harpellales</taxon>
        <taxon>Legeriomycetaceae</taxon>
        <taxon>Smittium</taxon>
    </lineage>
</organism>
<feature type="compositionally biased region" description="Polar residues" evidence="1">
    <location>
        <begin position="240"/>
        <end position="265"/>
    </location>
</feature>
<name>A0A1R1X059_9FUNG</name>
<accession>A0A1R1X059</accession>
<evidence type="ECO:0000313" key="2">
    <source>
        <dbReference type="EMBL" id="OMJ08011.1"/>
    </source>
</evidence>
<feature type="compositionally biased region" description="Low complexity" evidence="1">
    <location>
        <begin position="29"/>
        <end position="39"/>
    </location>
</feature>
<evidence type="ECO:0000313" key="3">
    <source>
        <dbReference type="Proteomes" id="UP000187283"/>
    </source>
</evidence>
<feature type="compositionally biased region" description="Low complexity" evidence="1">
    <location>
        <begin position="101"/>
        <end position="118"/>
    </location>
</feature>
<feature type="compositionally biased region" description="Polar residues" evidence="1">
    <location>
        <begin position="1"/>
        <end position="17"/>
    </location>
</feature>
<keyword evidence="3" id="KW-1185">Reference proteome</keyword>